<dbReference type="KEGG" id="psel:GM415_00140"/>
<protein>
    <submittedName>
        <fullName evidence="2">Uncharacterized protein</fullName>
    </submittedName>
</protein>
<name>A0A6I6JBT8_9BACT</name>
<feature type="compositionally biased region" description="Low complexity" evidence="1">
    <location>
        <begin position="13"/>
        <end position="32"/>
    </location>
</feature>
<evidence type="ECO:0000256" key="1">
    <source>
        <dbReference type="SAM" id="MobiDB-lite"/>
    </source>
</evidence>
<proteinExistence type="predicted"/>
<dbReference type="AlphaFoldDB" id="A0A6I6JBT8"/>
<evidence type="ECO:0000313" key="2">
    <source>
        <dbReference type="EMBL" id="QGY38618.1"/>
    </source>
</evidence>
<accession>A0A6I6JBT8</accession>
<evidence type="ECO:0000313" key="3">
    <source>
        <dbReference type="Proteomes" id="UP000428328"/>
    </source>
</evidence>
<dbReference type="RefSeq" id="WP_158945580.1">
    <property type="nucleotide sequence ID" value="NZ_CP046400.1"/>
</dbReference>
<organism evidence="2 3">
    <name type="scientific">Pseudodesulfovibrio cashew</name>
    <dbReference type="NCBI Taxonomy" id="2678688"/>
    <lineage>
        <taxon>Bacteria</taxon>
        <taxon>Pseudomonadati</taxon>
        <taxon>Thermodesulfobacteriota</taxon>
        <taxon>Desulfovibrionia</taxon>
        <taxon>Desulfovibrionales</taxon>
        <taxon>Desulfovibrionaceae</taxon>
    </lineage>
</organism>
<feature type="compositionally biased region" description="Polar residues" evidence="1">
    <location>
        <begin position="1"/>
        <end position="12"/>
    </location>
</feature>
<keyword evidence="3" id="KW-1185">Reference proteome</keyword>
<dbReference type="EMBL" id="CP046400">
    <property type="protein sequence ID" value="QGY38618.1"/>
    <property type="molecule type" value="Genomic_DNA"/>
</dbReference>
<feature type="region of interest" description="Disordered" evidence="1">
    <location>
        <begin position="297"/>
        <end position="318"/>
    </location>
</feature>
<feature type="region of interest" description="Disordered" evidence="1">
    <location>
        <begin position="1"/>
        <end position="32"/>
    </location>
</feature>
<gene>
    <name evidence="2" type="ORF">GM415_00140</name>
</gene>
<sequence length="588" mass="64837">MVQPIDSATLQTASSPAIRAASPSDSSVVDTDTVTISEEAQQKLRASFANQAMLQAAEDRAGQEEDGGTAWKLSSGMKSGEYTLKNGNTQVVSIEDGKLSIEEFKDGRLVKSVKGSISDSGAVLDTEFYDKSGEVVQSVHTEILELRGRGGWSSASMRRDVQWFKDGRLTGDMRDEMLLDSWNSNGGADNVDREERINALLNRGVKAVSSDVGSLASQVTLEKHIATYHADIREYGDNQKVRRDIVLDHEGRYKQLSNRGQKVGDMEELTTRELEHDTKLSIEIRDYDEDGELVRSAALGDRQKDKADTSDDGKQDQSVEVSWYNEGELVRRGYGSMTLRETAHSGLASRPGLLETLGLSEAQYVSEEPQPAADLLNANLMESSAEPEFFMAGLRRHISAGDYSDAEGIADNGSPDKPYDISWTDELYSEGDLVMRKKDTQSARKADYLHHERALEFHTARGLTENDSPVVLRKTGHEVERYENGRVRSRQSAESRESMKMRLDEPDRLTTHSVFSNEEDGQSSTTVITADGGLAGADVDPDAAARGLANEAELTLHGLFETICEMSGEETPKGTSARIRLDLHKRWS</sequence>
<dbReference type="Proteomes" id="UP000428328">
    <property type="component" value="Chromosome"/>
</dbReference>
<reference evidence="2 3" key="1">
    <citation type="submission" date="2019-11" db="EMBL/GenBank/DDBJ databases">
        <authorList>
            <person name="Zheng R.K."/>
            <person name="Sun C.M."/>
        </authorList>
    </citation>
    <scope>NUCLEOTIDE SEQUENCE [LARGE SCALE GENOMIC DNA]</scope>
    <source>
        <strain evidence="2 3">SRB007</strain>
    </source>
</reference>
<feature type="compositionally biased region" description="Basic and acidic residues" evidence="1">
    <location>
        <begin position="301"/>
        <end position="317"/>
    </location>
</feature>